<dbReference type="GeneID" id="30157191"/>
<name>A0A1E3HID3_9TREE</name>
<accession>A0A1E3HID3</accession>
<dbReference type="RefSeq" id="XP_018991427.1">
    <property type="nucleotide sequence ID" value="XM_019140276.1"/>
</dbReference>
<dbReference type="OrthoDB" id="10271392at2759"/>
<reference evidence="1 2" key="1">
    <citation type="submission" date="2016-06" db="EMBL/GenBank/DDBJ databases">
        <title>Evolution of pathogenesis and genome organization in the Tremellales.</title>
        <authorList>
            <person name="Cuomo C."/>
            <person name="Litvintseva A."/>
            <person name="Heitman J."/>
            <person name="Chen Y."/>
            <person name="Sun S."/>
            <person name="Springer D."/>
            <person name="Dromer F."/>
            <person name="Young S."/>
            <person name="Zeng Q."/>
            <person name="Chapman S."/>
            <person name="Gujja S."/>
            <person name="Saif S."/>
            <person name="Birren B."/>
        </authorList>
    </citation>
    <scope>NUCLEOTIDE SEQUENCE [LARGE SCALE GENOMIC DNA]</scope>
    <source>
        <strain evidence="1 2">CBS 6039</strain>
    </source>
</reference>
<sequence length="447" mass="50127">MRFQPQTPSVRVTNIPALLDHIVCTLPPRDLFQCLLTSPAFFHAAAKTLYRCVSVDDRLIPGVLLGLPKATCRCGAGNHEDDDCTHSPSVFSKHMLVRYIRQTIVVRSHDTCICPSLLYHIALPRLERIYLVDSRDGLAMYDMALEEMCSKPYCPFLKNACSKATQLVLTECHNASFAEATPASILPNLHNLIWVMGCHDFMILGENIGAHAVKVGTTKEVDMLCWWDLLDNMARSVMLEGSLTSVSTSLMEAWKSHTDLAFGPFNGAELAVRIMTSLGRYTSVDTIRLYDFEAFAQVQLGAVNPLVVPDVKDSAVAAFYKGRGWKLHREALVKEPLTADEVYAELGDDEYPPADPIAEGLSVTFHTNKDFFRRYDDIPPEVIEVPEEYQLWNRNVVNPLPSLVSLRQRCAELLDLPEWQLWPFTAGQLRYMVSNFRKEFGLGLAGA</sequence>
<gene>
    <name evidence="1" type="ORF">L202_05882</name>
</gene>
<dbReference type="AlphaFoldDB" id="A0A1E3HID3"/>
<comment type="caution">
    <text evidence="1">The sequence shown here is derived from an EMBL/GenBank/DDBJ whole genome shotgun (WGS) entry which is preliminary data.</text>
</comment>
<evidence type="ECO:0008006" key="3">
    <source>
        <dbReference type="Google" id="ProtNLM"/>
    </source>
</evidence>
<proteinExistence type="predicted"/>
<evidence type="ECO:0000313" key="2">
    <source>
        <dbReference type="Proteomes" id="UP000094065"/>
    </source>
</evidence>
<dbReference type="Proteomes" id="UP000094065">
    <property type="component" value="Unassembled WGS sequence"/>
</dbReference>
<evidence type="ECO:0000313" key="1">
    <source>
        <dbReference type="EMBL" id="ODN75895.1"/>
    </source>
</evidence>
<dbReference type="EMBL" id="AWGJ01000009">
    <property type="protein sequence ID" value="ODN75895.1"/>
    <property type="molecule type" value="Genomic_DNA"/>
</dbReference>
<dbReference type="EMBL" id="AWGJ01000009">
    <property type="protein sequence ID" value="ODN75896.1"/>
    <property type="molecule type" value="Genomic_DNA"/>
</dbReference>
<organism evidence="1 2">
    <name type="scientific">Cryptococcus amylolentus CBS 6039</name>
    <dbReference type="NCBI Taxonomy" id="1295533"/>
    <lineage>
        <taxon>Eukaryota</taxon>
        <taxon>Fungi</taxon>
        <taxon>Dikarya</taxon>
        <taxon>Basidiomycota</taxon>
        <taxon>Agaricomycotina</taxon>
        <taxon>Tremellomycetes</taxon>
        <taxon>Tremellales</taxon>
        <taxon>Cryptococcaceae</taxon>
        <taxon>Cryptococcus</taxon>
    </lineage>
</organism>
<dbReference type="RefSeq" id="XP_018991426.1">
    <property type="nucleotide sequence ID" value="XM_019140275.1"/>
</dbReference>
<protein>
    <recommendedName>
        <fullName evidence="3">F-box domain-containing protein</fullName>
    </recommendedName>
</protein>
<keyword evidence="2" id="KW-1185">Reference proteome</keyword>